<protein>
    <submittedName>
        <fullName evidence="1">PC4/YdbC family ssDNA-binding protein</fullName>
    </submittedName>
</protein>
<dbReference type="RefSeq" id="WP_130789544.1">
    <property type="nucleotide sequence ID" value="NZ_JAJFDX010000012.1"/>
</dbReference>
<dbReference type="Proteomes" id="UP001454086">
    <property type="component" value="Unassembled WGS sequence"/>
</dbReference>
<accession>A0ABV1D9B9</accession>
<sequence>MKKYKIYKHIGNLSQVNNGWIKELNLISWDDREPVYDIRTWNDGHTEYGKGVTITAGQMTILKTLLNEMEVF</sequence>
<organism evidence="1 2">
    <name type="scientific">Enterocloster hominis</name>
    <name type="common">ex Hitch et al. 2024</name>
    <dbReference type="NCBI Taxonomy" id="1917870"/>
    <lineage>
        <taxon>Bacteria</taxon>
        <taxon>Bacillati</taxon>
        <taxon>Bacillota</taxon>
        <taxon>Clostridia</taxon>
        <taxon>Lachnospirales</taxon>
        <taxon>Lachnospiraceae</taxon>
        <taxon>Enterocloster</taxon>
    </lineage>
</organism>
<proteinExistence type="predicted"/>
<keyword evidence="2" id="KW-1185">Reference proteome</keyword>
<comment type="caution">
    <text evidence="1">The sequence shown here is derived from an EMBL/GenBank/DDBJ whole genome shotgun (WGS) entry which is preliminary data.</text>
</comment>
<dbReference type="EMBL" id="JBBMFM010000067">
    <property type="protein sequence ID" value="MEQ2426600.1"/>
    <property type="molecule type" value="Genomic_DNA"/>
</dbReference>
<evidence type="ECO:0000313" key="1">
    <source>
        <dbReference type="EMBL" id="MEQ2426600.1"/>
    </source>
</evidence>
<evidence type="ECO:0000313" key="2">
    <source>
        <dbReference type="Proteomes" id="UP001454086"/>
    </source>
</evidence>
<dbReference type="Gene3D" id="2.30.31.70">
    <property type="match status" value="1"/>
</dbReference>
<gene>
    <name evidence="1" type="ORF">WMQ36_16635</name>
</gene>
<name>A0ABV1D9B9_9FIRM</name>
<reference evidence="1 2" key="1">
    <citation type="submission" date="2024-03" db="EMBL/GenBank/DDBJ databases">
        <title>Human intestinal bacterial collection.</title>
        <authorList>
            <person name="Pauvert C."/>
            <person name="Hitch T.C.A."/>
            <person name="Clavel T."/>
        </authorList>
    </citation>
    <scope>NUCLEOTIDE SEQUENCE [LARGE SCALE GENOMIC DNA]</scope>
    <source>
        <strain evidence="1 2">CLA-SR-H021</strain>
    </source>
</reference>